<dbReference type="PROSITE" id="PS00028">
    <property type="entry name" value="ZINC_FINGER_C2H2_1"/>
    <property type="match status" value="1"/>
</dbReference>
<dbReference type="GO" id="GO:0009788">
    <property type="term" value="P:negative regulation of abscisic acid-activated signaling pathway"/>
    <property type="evidence" value="ECO:0007669"/>
    <property type="project" value="InterPro"/>
</dbReference>
<evidence type="ECO:0000256" key="1">
    <source>
        <dbReference type="ARBA" id="ARBA00004123"/>
    </source>
</evidence>
<evidence type="ECO:0000256" key="4">
    <source>
        <dbReference type="ARBA" id="ARBA00022833"/>
    </source>
</evidence>
<feature type="domain" description="C2H2-type" evidence="8">
    <location>
        <begin position="24"/>
        <end position="51"/>
    </location>
</feature>
<keyword evidence="4" id="KW-0862">Zinc</keyword>
<dbReference type="InterPro" id="IPR013087">
    <property type="entry name" value="Znf_C2H2_type"/>
</dbReference>
<proteinExistence type="predicted"/>
<keyword evidence="10" id="KW-1185">Reference proteome</keyword>
<evidence type="ECO:0000256" key="5">
    <source>
        <dbReference type="ARBA" id="ARBA00023242"/>
    </source>
</evidence>
<dbReference type="Gene3D" id="3.30.160.60">
    <property type="entry name" value="Classic Zinc Finger"/>
    <property type="match status" value="1"/>
</dbReference>
<evidence type="ECO:0000256" key="7">
    <source>
        <dbReference type="SAM" id="MobiDB-lite"/>
    </source>
</evidence>
<evidence type="ECO:0000313" key="9">
    <source>
        <dbReference type="EMBL" id="CAH2049744.1"/>
    </source>
</evidence>
<feature type="region of interest" description="Disordered" evidence="7">
    <location>
        <begin position="170"/>
        <end position="189"/>
    </location>
</feature>
<dbReference type="EMBL" id="CAJVSB020000336">
    <property type="protein sequence ID" value="CAH2049744.1"/>
    <property type="molecule type" value="Genomic_DNA"/>
</dbReference>
<evidence type="ECO:0000256" key="2">
    <source>
        <dbReference type="ARBA" id="ARBA00022723"/>
    </source>
</evidence>
<protein>
    <recommendedName>
        <fullName evidence="8">C2H2-type domain-containing protein</fullName>
    </recommendedName>
</protein>
<dbReference type="GO" id="GO:0005634">
    <property type="term" value="C:nucleus"/>
    <property type="evidence" value="ECO:0007669"/>
    <property type="project" value="UniProtKB-SubCell"/>
</dbReference>
<reference evidence="9 10" key="1">
    <citation type="submission" date="2022-03" db="EMBL/GenBank/DDBJ databases">
        <authorList>
            <person name="Nunn A."/>
            <person name="Chopra R."/>
            <person name="Nunn A."/>
            <person name="Contreras Garrido A."/>
        </authorList>
    </citation>
    <scope>NUCLEOTIDE SEQUENCE [LARGE SCALE GENOMIC DNA]</scope>
</reference>
<keyword evidence="3 6" id="KW-0863">Zinc-finger</keyword>
<organism evidence="9 10">
    <name type="scientific">Thlaspi arvense</name>
    <name type="common">Field penny-cress</name>
    <dbReference type="NCBI Taxonomy" id="13288"/>
    <lineage>
        <taxon>Eukaryota</taxon>
        <taxon>Viridiplantae</taxon>
        <taxon>Streptophyta</taxon>
        <taxon>Embryophyta</taxon>
        <taxon>Tracheophyta</taxon>
        <taxon>Spermatophyta</taxon>
        <taxon>Magnoliopsida</taxon>
        <taxon>eudicotyledons</taxon>
        <taxon>Gunneridae</taxon>
        <taxon>Pentapetalae</taxon>
        <taxon>rosids</taxon>
        <taxon>malvids</taxon>
        <taxon>Brassicales</taxon>
        <taxon>Brassicaceae</taxon>
        <taxon>Thlaspideae</taxon>
        <taxon>Thlaspi</taxon>
    </lineage>
</organism>
<accession>A0AAU9RVK4</accession>
<evidence type="ECO:0000256" key="6">
    <source>
        <dbReference type="PROSITE-ProRule" id="PRU00042"/>
    </source>
</evidence>
<keyword evidence="2" id="KW-0479">Metal-binding</keyword>
<dbReference type="PANTHER" id="PTHR47287:SF15">
    <property type="entry name" value="ZINC FINGER PROTEIN 3-LIKE"/>
    <property type="match status" value="1"/>
</dbReference>
<dbReference type="GO" id="GO:0008270">
    <property type="term" value="F:zinc ion binding"/>
    <property type="evidence" value="ECO:0007669"/>
    <property type="project" value="UniProtKB-KW"/>
</dbReference>
<gene>
    <name evidence="9" type="ORF">TAV2_LOCUS8398</name>
</gene>
<sequence>MERERKVVPDSATNNAEDASARSFPCLFCSRKFHSSQALGGHQNAHKKERTAARKAKRAHDFAMSSFSPPAAPPLVFAPGHHLLSPSLCITAHAATLGQISGHHHQLSDGFGSTGEARFDNVVVCRGNYLNNSYGHDDPQNLVTWQRSARYSEATGGNSHYTSALERSHEVLERDHRDKSQKLDLSLHL</sequence>
<dbReference type="PANTHER" id="PTHR47287">
    <property type="entry name" value="C2H2 AND C2HC ZINC FINGERS SUPERFAMILY PROTEIN"/>
    <property type="match status" value="1"/>
</dbReference>
<evidence type="ECO:0000259" key="8">
    <source>
        <dbReference type="PROSITE" id="PS50157"/>
    </source>
</evidence>
<dbReference type="InterPro" id="IPR036236">
    <property type="entry name" value="Znf_C2H2_sf"/>
</dbReference>
<dbReference type="AlphaFoldDB" id="A0AAU9RVK4"/>
<name>A0AAU9RVK4_THLAR</name>
<evidence type="ECO:0000256" key="3">
    <source>
        <dbReference type="ARBA" id="ARBA00022771"/>
    </source>
</evidence>
<comment type="caution">
    <text evidence="9">The sequence shown here is derived from an EMBL/GenBank/DDBJ whole genome shotgun (WGS) entry which is preliminary data.</text>
</comment>
<dbReference type="SUPFAM" id="SSF57667">
    <property type="entry name" value="beta-beta-alpha zinc fingers"/>
    <property type="match status" value="1"/>
</dbReference>
<dbReference type="Proteomes" id="UP000836841">
    <property type="component" value="Unassembled WGS sequence"/>
</dbReference>
<dbReference type="PROSITE" id="PS50157">
    <property type="entry name" value="ZINC_FINGER_C2H2_2"/>
    <property type="match status" value="1"/>
</dbReference>
<dbReference type="InterPro" id="IPR044246">
    <property type="entry name" value="ZFP3-like"/>
</dbReference>
<comment type="subcellular location">
    <subcellularLocation>
        <location evidence="1">Nucleus</location>
    </subcellularLocation>
</comment>
<keyword evidence="5" id="KW-0539">Nucleus</keyword>
<evidence type="ECO:0000313" key="10">
    <source>
        <dbReference type="Proteomes" id="UP000836841"/>
    </source>
</evidence>